<feature type="domain" description="WYL" evidence="2">
    <location>
        <begin position="144"/>
        <end position="210"/>
    </location>
</feature>
<dbReference type="InterPro" id="IPR026881">
    <property type="entry name" value="WYL_dom"/>
</dbReference>
<dbReference type="AlphaFoldDB" id="A0A087MKY6"/>
<dbReference type="PATRIC" id="fig|1121014.3.peg.587"/>
<reference evidence="5" key="1">
    <citation type="submission" date="2013-08" db="EMBL/GenBank/DDBJ databases">
        <title>Genome sequencing of Arenimonas donghaensis.</title>
        <authorList>
            <person name="Chen F."/>
            <person name="Wang G."/>
        </authorList>
    </citation>
    <scope>NUCLEOTIDE SEQUENCE [LARGE SCALE GENOMIC DNA]</scope>
    <source>
        <strain evidence="5">HO3-R19</strain>
    </source>
</reference>
<name>A0A087MKY6_9GAMM</name>
<keyword evidence="5" id="KW-1185">Reference proteome</keyword>
<protein>
    <recommendedName>
        <fullName evidence="6">HTH deoR-type domain-containing protein</fullName>
    </recommendedName>
</protein>
<dbReference type="PANTHER" id="PTHR34580:SF3">
    <property type="entry name" value="PROTEIN PAFB"/>
    <property type="match status" value="1"/>
</dbReference>
<feature type="domain" description="Helix-turn-helix type 11" evidence="1">
    <location>
        <begin position="6"/>
        <end position="56"/>
    </location>
</feature>
<evidence type="ECO:0000259" key="2">
    <source>
        <dbReference type="Pfam" id="PF13280"/>
    </source>
</evidence>
<sequence>MDRYERILALHRSLKTARYPVPIKRLMEELACSRATLYRDIAFLRDALGAPVESEGEGSIRYDEKEAERFELPGLWLNSDELHALLAAHQLLDRTGQGVLSSALAPLKGRIESLLAQQAGGKRWPVERVRVIASGVRRRDELAFRLVASAVLERRQLEFDYLARSTNERTHRKVSPQRLTHYKDNWYLDAWDHEREGLRSFSVDRVQHARLLDPAARDIPDEELNQHLASSYGIFSGAPKGIATLLFSAKAARWVADEHWHSKQEGRFLPDGRYELKLPYSNAKELLMDVMRYGADAEVVEPPALRAQARTMLQLALSAYER</sequence>
<evidence type="ECO:0000313" key="5">
    <source>
        <dbReference type="Proteomes" id="UP000029085"/>
    </source>
</evidence>
<evidence type="ECO:0000313" key="4">
    <source>
        <dbReference type="EMBL" id="KFL37539.1"/>
    </source>
</evidence>
<comment type="caution">
    <text evidence="4">The sequence shown here is derived from an EMBL/GenBank/DDBJ whole genome shotgun (WGS) entry which is preliminary data.</text>
</comment>
<evidence type="ECO:0000259" key="3">
    <source>
        <dbReference type="Pfam" id="PF25583"/>
    </source>
</evidence>
<dbReference type="OrthoDB" id="9807255at2"/>
<proteinExistence type="predicted"/>
<dbReference type="InterPro" id="IPR036390">
    <property type="entry name" value="WH_DNA-bd_sf"/>
</dbReference>
<dbReference type="InterPro" id="IPR051534">
    <property type="entry name" value="CBASS_pafABC_assoc_protein"/>
</dbReference>
<dbReference type="InterPro" id="IPR013196">
    <property type="entry name" value="HTH_11"/>
</dbReference>
<reference evidence="4 5" key="2">
    <citation type="journal article" date="2015" name="Stand. Genomic Sci.">
        <title>High quality draft genomic sequence of Arenimonas donghaensis DSM 18148(T).</title>
        <authorList>
            <person name="Chen F."/>
            <person name="Wang H."/>
            <person name="Cao Y."/>
            <person name="Li X."/>
            <person name="Wang G."/>
        </authorList>
    </citation>
    <scope>NUCLEOTIDE SEQUENCE [LARGE SCALE GENOMIC DNA]</scope>
    <source>
        <strain evidence="4 5">HO3-R19</strain>
    </source>
</reference>
<dbReference type="Gene3D" id="1.10.10.10">
    <property type="entry name" value="Winged helix-like DNA-binding domain superfamily/Winged helix DNA-binding domain"/>
    <property type="match status" value="1"/>
</dbReference>
<feature type="domain" description="WCX" evidence="3">
    <location>
        <begin position="243"/>
        <end position="316"/>
    </location>
</feature>
<dbReference type="SUPFAM" id="SSF46785">
    <property type="entry name" value="Winged helix' DNA-binding domain"/>
    <property type="match status" value="1"/>
</dbReference>
<dbReference type="InterPro" id="IPR057727">
    <property type="entry name" value="WCX_dom"/>
</dbReference>
<dbReference type="InterPro" id="IPR036388">
    <property type="entry name" value="WH-like_DNA-bd_sf"/>
</dbReference>
<dbReference type="EMBL" id="AVCJ01000002">
    <property type="protein sequence ID" value="KFL37539.1"/>
    <property type="molecule type" value="Genomic_DNA"/>
</dbReference>
<dbReference type="PANTHER" id="PTHR34580">
    <property type="match status" value="1"/>
</dbReference>
<dbReference type="Pfam" id="PF08279">
    <property type="entry name" value="HTH_11"/>
    <property type="match status" value="1"/>
</dbReference>
<dbReference type="Proteomes" id="UP000029085">
    <property type="component" value="Unassembled WGS sequence"/>
</dbReference>
<evidence type="ECO:0008006" key="6">
    <source>
        <dbReference type="Google" id="ProtNLM"/>
    </source>
</evidence>
<accession>A0A087MKY6</accession>
<dbReference type="Pfam" id="PF25583">
    <property type="entry name" value="WCX"/>
    <property type="match status" value="1"/>
</dbReference>
<dbReference type="PROSITE" id="PS52050">
    <property type="entry name" value="WYL"/>
    <property type="match status" value="1"/>
</dbReference>
<dbReference type="STRING" id="1121014.N788_09130"/>
<evidence type="ECO:0000259" key="1">
    <source>
        <dbReference type="Pfam" id="PF08279"/>
    </source>
</evidence>
<organism evidence="4 5">
    <name type="scientific">Arenimonas donghaensis DSM 18148 = HO3-R19</name>
    <dbReference type="NCBI Taxonomy" id="1121014"/>
    <lineage>
        <taxon>Bacteria</taxon>
        <taxon>Pseudomonadati</taxon>
        <taxon>Pseudomonadota</taxon>
        <taxon>Gammaproteobacteria</taxon>
        <taxon>Lysobacterales</taxon>
        <taxon>Lysobacteraceae</taxon>
        <taxon>Arenimonas</taxon>
    </lineage>
</organism>
<dbReference type="Pfam" id="PF13280">
    <property type="entry name" value="WYL"/>
    <property type="match status" value="1"/>
</dbReference>
<gene>
    <name evidence="4" type="ORF">N788_09130</name>
</gene>
<dbReference type="RefSeq" id="WP_034220807.1">
    <property type="nucleotide sequence ID" value="NZ_AVCJ01000002.1"/>
</dbReference>